<dbReference type="PANTHER" id="PTHR47027:SF20">
    <property type="entry name" value="REVERSE TRANSCRIPTASE-LIKE PROTEIN WITH RNA-DIRECTED DNA POLYMERASE DOMAIN"/>
    <property type="match status" value="1"/>
</dbReference>
<evidence type="ECO:0000313" key="1">
    <source>
        <dbReference type="EMBL" id="VVC41973.1"/>
    </source>
</evidence>
<dbReference type="Proteomes" id="UP000325440">
    <property type="component" value="Unassembled WGS sequence"/>
</dbReference>
<dbReference type="EMBL" id="CABPRJ010001933">
    <property type="protein sequence ID" value="VVC41973.1"/>
    <property type="molecule type" value="Genomic_DNA"/>
</dbReference>
<name>A0A5E4NAW3_9HEMI</name>
<feature type="non-terminal residue" evidence="1">
    <location>
        <position position="1"/>
    </location>
</feature>
<dbReference type="AlphaFoldDB" id="A0A5E4NAW3"/>
<proteinExistence type="predicted"/>
<gene>
    <name evidence="1" type="ORF">CINCED_3A004671</name>
</gene>
<accession>A0A5E4NAW3</accession>
<evidence type="ECO:0000313" key="2">
    <source>
        <dbReference type="Proteomes" id="UP000325440"/>
    </source>
</evidence>
<keyword evidence="2" id="KW-1185">Reference proteome</keyword>
<organism evidence="1 2">
    <name type="scientific">Cinara cedri</name>
    <dbReference type="NCBI Taxonomy" id="506608"/>
    <lineage>
        <taxon>Eukaryota</taxon>
        <taxon>Metazoa</taxon>
        <taxon>Ecdysozoa</taxon>
        <taxon>Arthropoda</taxon>
        <taxon>Hexapoda</taxon>
        <taxon>Insecta</taxon>
        <taxon>Pterygota</taxon>
        <taxon>Neoptera</taxon>
        <taxon>Paraneoptera</taxon>
        <taxon>Hemiptera</taxon>
        <taxon>Sternorrhyncha</taxon>
        <taxon>Aphidomorpha</taxon>
        <taxon>Aphidoidea</taxon>
        <taxon>Aphididae</taxon>
        <taxon>Lachninae</taxon>
        <taxon>Cinara</taxon>
    </lineage>
</organism>
<dbReference type="OrthoDB" id="8196546at2759"/>
<dbReference type="PANTHER" id="PTHR47027">
    <property type="entry name" value="REVERSE TRANSCRIPTASE DOMAIN-CONTAINING PROTEIN"/>
    <property type="match status" value="1"/>
</dbReference>
<reference evidence="1 2" key="1">
    <citation type="submission" date="2019-08" db="EMBL/GenBank/DDBJ databases">
        <authorList>
            <person name="Alioto T."/>
            <person name="Alioto T."/>
            <person name="Gomez Garrido J."/>
        </authorList>
    </citation>
    <scope>NUCLEOTIDE SEQUENCE [LARGE SCALE GENOMIC DNA]</scope>
</reference>
<protein>
    <submittedName>
        <fullName evidence="1">Uncharacterized protein</fullName>
    </submittedName>
</protein>
<sequence>RRLRCFVRVLHNKSTSDIKRRISLAKQAFHNKNRFLTNKHLSIGVHKYDEIFVWSVLTYDSETWTMNKKYRSKLEATEMWMWRKTAETRWIDKMRNEQVLEEVPTREKQLMKIIESRKLKLVGHIIQHNDFIIDILKEK</sequence>